<evidence type="ECO:0000259" key="2">
    <source>
        <dbReference type="Pfam" id="PF01757"/>
    </source>
</evidence>
<protein>
    <submittedName>
        <fullName evidence="3">Peptidoglycan/LPS O-acetylase OafA/YrhL</fullName>
    </submittedName>
</protein>
<dbReference type="OrthoDB" id="3674414at2"/>
<keyword evidence="1" id="KW-1133">Transmembrane helix</keyword>
<feature type="transmembrane region" description="Helical" evidence="1">
    <location>
        <begin position="307"/>
        <end position="324"/>
    </location>
</feature>
<feature type="transmembrane region" description="Helical" evidence="1">
    <location>
        <begin position="216"/>
        <end position="235"/>
    </location>
</feature>
<feature type="transmembrane region" description="Helical" evidence="1">
    <location>
        <begin position="330"/>
        <end position="352"/>
    </location>
</feature>
<dbReference type="Pfam" id="PF01757">
    <property type="entry name" value="Acyl_transf_3"/>
    <property type="match status" value="1"/>
</dbReference>
<dbReference type="GO" id="GO:0009103">
    <property type="term" value="P:lipopolysaccharide biosynthetic process"/>
    <property type="evidence" value="ECO:0007669"/>
    <property type="project" value="TreeGrafter"/>
</dbReference>
<evidence type="ECO:0000313" key="3">
    <source>
        <dbReference type="EMBL" id="PSL55413.1"/>
    </source>
</evidence>
<feature type="transmembrane region" description="Helical" evidence="1">
    <location>
        <begin position="108"/>
        <end position="126"/>
    </location>
</feature>
<feature type="transmembrane region" description="Helical" evidence="1">
    <location>
        <begin position="146"/>
        <end position="176"/>
    </location>
</feature>
<feature type="transmembrane region" description="Helical" evidence="1">
    <location>
        <begin position="242"/>
        <end position="259"/>
    </location>
</feature>
<keyword evidence="4" id="KW-1185">Reference proteome</keyword>
<organism evidence="3 4">
    <name type="scientific">Saccharothrix carnea</name>
    <dbReference type="NCBI Taxonomy" id="1280637"/>
    <lineage>
        <taxon>Bacteria</taxon>
        <taxon>Bacillati</taxon>
        <taxon>Actinomycetota</taxon>
        <taxon>Actinomycetes</taxon>
        <taxon>Pseudonocardiales</taxon>
        <taxon>Pseudonocardiaceae</taxon>
        <taxon>Saccharothrix</taxon>
    </lineage>
</organism>
<sequence>MGGPPVVTYAGPRTAAPAVKANKYMHGLDLLRILAALAVIYNHYSNWLRLNGHDFLPAHVVDGLLTDPLHLNERLSFVGVCVFLLISGMVVTHVAFRESSPQFLGRRAARLLPAMWVMVVIAWVMVSNKWLSANRLPDADDLVFNLLLVNFTVPATSSVLAITWTLCIQMAFYLFVAATIPLLKRWPWLPPAISVAFVSVLLSVTPPEGGPPWSSVRMIATFLPVLFIGQLISLVRSGRLSAPAGLAFGVLHYLMFLRADLTSERWPPGEAFTRQLLVLTLVLLIATKANGRLVRSPWVAAVAKRTYAIYLVHIPVGFPVLGWLTPVTGYWGSVAVALVGVAIAAELLYRLVELPAANWYRKREKARLERREARSEARQRA</sequence>
<dbReference type="InterPro" id="IPR050879">
    <property type="entry name" value="Acyltransferase_3"/>
</dbReference>
<keyword evidence="1" id="KW-0812">Transmembrane</keyword>
<dbReference type="PANTHER" id="PTHR23028:SF53">
    <property type="entry name" value="ACYL_TRANSF_3 DOMAIN-CONTAINING PROTEIN"/>
    <property type="match status" value="1"/>
</dbReference>
<dbReference type="Proteomes" id="UP000241118">
    <property type="component" value="Unassembled WGS sequence"/>
</dbReference>
<dbReference type="EMBL" id="PYAX01000005">
    <property type="protein sequence ID" value="PSL55413.1"/>
    <property type="molecule type" value="Genomic_DNA"/>
</dbReference>
<feature type="domain" description="Acyltransferase 3" evidence="2">
    <location>
        <begin position="26"/>
        <end position="344"/>
    </location>
</feature>
<name>A0A2P8IAB0_SACCR</name>
<reference evidence="3 4" key="1">
    <citation type="submission" date="2018-03" db="EMBL/GenBank/DDBJ databases">
        <title>Genomic Encyclopedia of Type Strains, Phase III (KMG-III): the genomes of soil and plant-associated and newly described type strains.</title>
        <authorList>
            <person name="Whitman W."/>
        </authorList>
    </citation>
    <scope>NUCLEOTIDE SEQUENCE [LARGE SCALE GENOMIC DNA]</scope>
    <source>
        <strain evidence="3 4">CGMCC 4.7097</strain>
    </source>
</reference>
<dbReference type="RefSeq" id="WP_106616279.1">
    <property type="nucleotide sequence ID" value="NZ_PYAX01000005.1"/>
</dbReference>
<dbReference type="GO" id="GO:0016747">
    <property type="term" value="F:acyltransferase activity, transferring groups other than amino-acyl groups"/>
    <property type="evidence" value="ECO:0007669"/>
    <property type="project" value="InterPro"/>
</dbReference>
<evidence type="ECO:0000313" key="4">
    <source>
        <dbReference type="Proteomes" id="UP000241118"/>
    </source>
</evidence>
<proteinExistence type="predicted"/>
<comment type="caution">
    <text evidence="3">The sequence shown here is derived from an EMBL/GenBank/DDBJ whole genome shotgun (WGS) entry which is preliminary data.</text>
</comment>
<feature type="transmembrane region" description="Helical" evidence="1">
    <location>
        <begin position="271"/>
        <end position="287"/>
    </location>
</feature>
<dbReference type="GO" id="GO:0016020">
    <property type="term" value="C:membrane"/>
    <property type="evidence" value="ECO:0007669"/>
    <property type="project" value="TreeGrafter"/>
</dbReference>
<evidence type="ECO:0000256" key="1">
    <source>
        <dbReference type="SAM" id="Phobius"/>
    </source>
</evidence>
<dbReference type="InterPro" id="IPR002656">
    <property type="entry name" value="Acyl_transf_3_dom"/>
</dbReference>
<dbReference type="AlphaFoldDB" id="A0A2P8IAB0"/>
<dbReference type="PANTHER" id="PTHR23028">
    <property type="entry name" value="ACETYLTRANSFERASE"/>
    <property type="match status" value="1"/>
</dbReference>
<accession>A0A2P8IAB0</accession>
<feature type="transmembrane region" description="Helical" evidence="1">
    <location>
        <begin position="75"/>
        <end position="96"/>
    </location>
</feature>
<gene>
    <name evidence="3" type="ORF">B0I31_105375</name>
</gene>
<keyword evidence="1" id="KW-0472">Membrane</keyword>